<feature type="domain" description="Calcineurin-like phosphoesterase" evidence="3">
    <location>
        <begin position="46"/>
        <end position="210"/>
    </location>
</feature>
<keyword evidence="5" id="KW-1185">Reference proteome</keyword>
<proteinExistence type="predicted"/>
<dbReference type="PANTHER" id="PTHR31302">
    <property type="entry name" value="TRANSMEMBRANE PROTEIN WITH METALLOPHOSPHOESTERASE DOMAIN-RELATED"/>
    <property type="match status" value="1"/>
</dbReference>
<dbReference type="InterPro" id="IPR004843">
    <property type="entry name" value="Calcineurin-like_PHP"/>
</dbReference>
<accession>A0ABV7CSA6</accession>
<evidence type="ECO:0000313" key="5">
    <source>
        <dbReference type="Proteomes" id="UP001595279"/>
    </source>
</evidence>
<sequence>MYFIAAIIIVAVGILCYKGYRNTTSVCINHINLEKGEQENSSTTPLRILHLSDIHLENLSVSPEELFDYIKQQPIDLIALTGDFMDRKRSMKKLPPYLEAIGRVKPAYGTYANFGNHDYVLKDKHFHQLKKLLQDHGIRTLQNENEVIDINGAYLNIIGIDDYGTGRSDLTASYDGLEDGYNLVLTHDPNVVLEMDDYQFDYLLSGHFHGGQIHWPKPYHLIKMGKLVRMDMVKGLQQYRGRPFYISEGLGQTGVNIRFGSRPEITFHQLDMPVEEVQANNTLTVREPAAG</sequence>
<gene>
    <name evidence="4" type="ORF">ACFOGI_03675</name>
</gene>
<comment type="caution">
    <text evidence="4">The sequence shown here is derived from an EMBL/GenBank/DDBJ whole genome shotgun (WGS) entry which is preliminary data.</text>
</comment>
<keyword evidence="2" id="KW-0378">Hydrolase</keyword>
<protein>
    <submittedName>
        <fullName evidence="4">Metallophosphoesterase</fullName>
    </submittedName>
</protein>
<reference evidence="5" key="1">
    <citation type="journal article" date="2019" name="Int. J. Syst. Evol. Microbiol.">
        <title>The Global Catalogue of Microorganisms (GCM) 10K type strain sequencing project: providing services to taxonomists for standard genome sequencing and annotation.</title>
        <authorList>
            <consortium name="The Broad Institute Genomics Platform"/>
            <consortium name="The Broad Institute Genome Sequencing Center for Infectious Disease"/>
            <person name="Wu L."/>
            <person name="Ma J."/>
        </authorList>
    </citation>
    <scope>NUCLEOTIDE SEQUENCE [LARGE SCALE GENOMIC DNA]</scope>
    <source>
        <strain evidence="5">KCTC 13128</strain>
    </source>
</reference>
<keyword evidence="1" id="KW-0479">Metal-binding</keyword>
<dbReference type="Pfam" id="PF00149">
    <property type="entry name" value="Metallophos"/>
    <property type="match status" value="1"/>
</dbReference>
<name>A0ABV7CSA6_9BACI</name>
<dbReference type="SUPFAM" id="SSF56300">
    <property type="entry name" value="Metallo-dependent phosphatases"/>
    <property type="match status" value="1"/>
</dbReference>
<evidence type="ECO:0000256" key="1">
    <source>
        <dbReference type="ARBA" id="ARBA00022723"/>
    </source>
</evidence>
<dbReference type="Gene3D" id="3.60.21.10">
    <property type="match status" value="1"/>
</dbReference>
<dbReference type="RefSeq" id="WP_390268577.1">
    <property type="nucleotide sequence ID" value="NZ_JBHRSA010000009.1"/>
</dbReference>
<dbReference type="Proteomes" id="UP001595279">
    <property type="component" value="Unassembled WGS sequence"/>
</dbReference>
<organism evidence="4 5">
    <name type="scientific">Virgibacillus xinjiangensis</name>
    <dbReference type="NCBI Taxonomy" id="393090"/>
    <lineage>
        <taxon>Bacteria</taxon>
        <taxon>Bacillati</taxon>
        <taxon>Bacillota</taxon>
        <taxon>Bacilli</taxon>
        <taxon>Bacillales</taxon>
        <taxon>Bacillaceae</taxon>
        <taxon>Virgibacillus</taxon>
    </lineage>
</organism>
<evidence type="ECO:0000313" key="4">
    <source>
        <dbReference type="EMBL" id="MFC3039337.1"/>
    </source>
</evidence>
<dbReference type="InterPro" id="IPR051158">
    <property type="entry name" value="Metallophosphoesterase_sf"/>
</dbReference>
<dbReference type="InterPro" id="IPR029052">
    <property type="entry name" value="Metallo-depent_PP-like"/>
</dbReference>
<evidence type="ECO:0000259" key="3">
    <source>
        <dbReference type="Pfam" id="PF00149"/>
    </source>
</evidence>
<evidence type="ECO:0000256" key="2">
    <source>
        <dbReference type="ARBA" id="ARBA00022801"/>
    </source>
</evidence>
<dbReference type="PANTHER" id="PTHR31302:SF31">
    <property type="entry name" value="PHOSPHODIESTERASE YAEI"/>
    <property type="match status" value="1"/>
</dbReference>
<dbReference type="EMBL" id="JBHRSA010000009">
    <property type="protein sequence ID" value="MFC3039337.1"/>
    <property type="molecule type" value="Genomic_DNA"/>
</dbReference>